<dbReference type="Proteomes" id="UP001333102">
    <property type="component" value="Chromosome"/>
</dbReference>
<gene>
    <name evidence="6" type="ORF">VLY81_03325</name>
</gene>
<accession>A0ABZ1BRS4</accession>
<evidence type="ECO:0000256" key="1">
    <source>
        <dbReference type="ARBA" id="ARBA00004413"/>
    </source>
</evidence>
<dbReference type="InterPro" id="IPR017871">
    <property type="entry name" value="ABC_transporter-like_CS"/>
</dbReference>
<dbReference type="InterPro" id="IPR003439">
    <property type="entry name" value="ABC_transporter-like_ATP-bd"/>
</dbReference>
<dbReference type="InterPro" id="IPR003593">
    <property type="entry name" value="AAA+_ATPase"/>
</dbReference>
<evidence type="ECO:0000313" key="6">
    <source>
        <dbReference type="EMBL" id="WRP15215.1"/>
    </source>
</evidence>
<dbReference type="Pfam" id="PF00005">
    <property type="entry name" value="ABC_tran"/>
    <property type="match status" value="1"/>
</dbReference>
<dbReference type="InterPro" id="IPR005894">
    <property type="entry name" value="DrrA"/>
</dbReference>
<evidence type="ECO:0000256" key="4">
    <source>
        <dbReference type="ARBA" id="ARBA00049985"/>
    </source>
</evidence>
<proteinExistence type="inferred from homology"/>
<dbReference type="InterPro" id="IPR027417">
    <property type="entry name" value="P-loop_NTPase"/>
</dbReference>
<comment type="subcellular location">
    <subcellularLocation>
        <location evidence="1">Cell membrane</location>
        <topology evidence="1">Peripheral membrane protein</topology>
        <orientation evidence="1">Cytoplasmic side</orientation>
    </subcellularLocation>
</comment>
<dbReference type="SUPFAM" id="SSF52540">
    <property type="entry name" value="P-loop containing nucleoside triphosphate hydrolases"/>
    <property type="match status" value="1"/>
</dbReference>
<protein>
    <submittedName>
        <fullName evidence="6">ATP-binding cassette domain-containing protein</fullName>
    </submittedName>
</protein>
<keyword evidence="3 6" id="KW-0067">ATP-binding</keyword>
<evidence type="ECO:0000256" key="3">
    <source>
        <dbReference type="ARBA" id="ARBA00022840"/>
    </source>
</evidence>
<dbReference type="Gene3D" id="3.40.50.300">
    <property type="entry name" value="P-loop containing nucleotide triphosphate hydrolases"/>
    <property type="match status" value="1"/>
</dbReference>
<dbReference type="GO" id="GO:0005524">
    <property type="term" value="F:ATP binding"/>
    <property type="evidence" value="ECO:0007669"/>
    <property type="project" value="UniProtKB-KW"/>
</dbReference>
<sequence length="272" mass="29584">MTTTGGQTVPAIETFGLVRRFGSLVAVDRVSLSVRTGSIFGLLGPNGAGKSTTIKMLTTLLPPTEGGAKVAGFDVVRRPREVRRRIGYVPQLLSADGALTGYENLLIFAKLYGVPRSQREPRIWQALALMGLADAAHALVRQYSGGMIRRLEIAQAVLHRPAVLFMDEPTVGLDPVARRAVWEHVRQLRQHFGATILLTTHYMDEADELCDEVAIMHRGRVAAVGTPAELKAAIGPEATLDDVFVHHTGSSIETGGSYRDALRTRRTARRLG</sequence>
<keyword evidence="2" id="KW-0547">Nucleotide-binding</keyword>
<dbReference type="PANTHER" id="PTHR43582">
    <property type="entry name" value="LINEARMYCIN RESISTANCE ATP-BINDING PROTEIN LNRL"/>
    <property type="match status" value="1"/>
</dbReference>
<reference evidence="7" key="1">
    <citation type="submission" date="2023-12" db="EMBL/GenBank/DDBJ databases">
        <title>Novel isolates from deep terrestrial aquifers shed light on the physiology and ecology of the class Limnochordia.</title>
        <authorList>
            <person name="Karnachuk O.V."/>
            <person name="Lukina A.P."/>
            <person name="Avakyan M.R."/>
            <person name="Kadnikov V."/>
            <person name="Begmatov S."/>
            <person name="Beletsky A.V."/>
            <person name="Mardanov A.V."/>
            <person name="Ravin N.V."/>
        </authorList>
    </citation>
    <scope>NUCLEOTIDE SEQUENCE [LARGE SCALE GENOMIC DNA]</scope>
    <source>
        <strain evidence="7">LN</strain>
    </source>
</reference>
<dbReference type="NCBIfam" id="TIGR01188">
    <property type="entry name" value="drrA"/>
    <property type="match status" value="1"/>
</dbReference>
<feature type="domain" description="ABC transporter" evidence="5">
    <location>
        <begin position="12"/>
        <end position="243"/>
    </location>
</feature>
<dbReference type="PROSITE" id="PS50893">
    <property type="entry name" value="ABC_TRANSPORTER_2"/>
    <property type="match status" value="1"/>
</dbReference>
<name>A0ABZ1BRS4_9FIRM</name>
<evidence type="ECO:0000259" key="5">
    <source>
        <dbReference type="PROSITE" id="PS50893"/>
    </source>
</evidence>
<comment type="similarity">
    <text evidence="4">Belongs to the ABC transporter superfamily. Drug exporter-1 (DrugE1) (TC 3.A.1.105) family.</text>
</comment>
<dbReference type="PROSITE" id="PS00211">
    <property type="entry name" value="ABC_TRANSPORTER_1"/>
    <property type="match status" value="1"/>
</dbReference>
<organism evidence="6 7">
    <name type="scientific">Geochorda subterranea</name>
    <dbReference type="NCBI Taxonomy" id="3109564"/>
    <lineage>
        <taxon>Bacteria</taxon>
        <taxon>Bacillati</taxon>
        <taxon>Bacillota</taxon>
        <taxon>Limnochordia</taxon>
        <taxon>Limnochordales</taxon>
        <taxon>Geochordaceae</taxon>
        <taxon>Geochorda</taxon>
    </lineage>
</organism>
<keyword evidence="7" id="KW-1185">Reference proteome</keyword>
<dbReference type="SMART" id="SM00382">
    <property type="entry name" value="AAA"/>
    <property type="match status" value="1"/>
</dbReference>
<dbReference type="RefSeq" id="WP_324669609.1">
    <property type="nucleotide sequence ID" value="NZ_CP141614.1"/>
</dbReference>
<dbReference type="EMBL" id="CP141614">
    <property type="protein sequence ID" value="WRP15215.1"/>
    <property type="molecule type" value="Genomic_DNA"/>
</dbReference>
<evidence type="ECO:0000256" key="2">
    <source>
        <dbReference type="ARBA" id="ARBA00022741"/>
    </source>
</evidence>
<dbReference type="PANTHER" id="PTHR43582:SF2">
    <property type="entry name" value="LINEARMYCIN RESISTANCE ATP-BINDING PROTEIN LNRL"/>
    <property type="match status" value="1"/>
</dbReference>
<evidence type="ECO:0000313" key="7">
    <source>
        <dbReference type="Proteomes" id="UP001333102"/>
    </source>
</evidence>